<dbReference type="EMBL" id="MU167388">
    <property type="protein sequence ID" value="KAG0141399.1"/>
    <property type="molecule type" value="Genomic_DNA"/>
</dbReference>
<feature type="region of interest" description="Disordered" evidence="1">
    <location>
        <begin position="1"/>
        <end position="44"/>
    </location>
</feature>
<organism evidence="2 3">
    <name type="scientific">Cronartium quercuum f. sp. fusiforme G11</name>
    <dbReference type="NCBI Taxonomy" id="708437"/>
    <lineage>
        <taxon>Eukaryota</taxon>
        <taxon>Fungi</taxon>
        <taxon>Dikarya</taxon>
        <taxon>Basidiomycota</taxon>
        <taxon>Pucciniomycotina</taxon>
        <taxon>Pucciniomycetes</taxon>
        <taxon>Pucciniales</taxon>
        <taxon>Coleosporiaceae</taxon>
        <taxon>Cronartium</taxon>
    </lineage>
</organism>
<reference evidence="2" key="1">
    <citation type="submission" date="2013-11" db="EMBL/GenBank/DDBJ databases">
        <title>Genome sequence of the fusiform rust pathogen reveals effectors for host alternation and coevolution with pine.</title>
        <authorList>
            <consortium name="DOE Joint Genome Institute"/>
            <person name="Smith K."/>
            <person name="Pendleton A."/>
            <person name="Kubisiak T."/>
            <person name="Anderson C."/>
            <person name="Salamov A."/>
            <person name="Aerts A."/>
            <person name="Riley R."/>
            <person name="Clum A."/>
            <person name="Lindquist E."/>
            <person name="Ence D."/>
            <person name="Campbell M."/>
            <person name="Kronenberg Z."/>
            <person name="Feau N."/>
            <person name="Dhillon B."/>
            <person name="Hamelin R."/>
            <person name="Burleigh J."/>
            <person name="Smith J."/>
            <person name="Yandell M."/>
            <person name="Nelson C."/>
            <person name="Grigoriev I."/>
            <person name="Davis J."/>
        </authorList>
    </citation>
    <scope>NUCLEOTIDE SEQUENCE</scope>
    <source>
        <strain evidence="2">G11</strain>
    </source>
</reference>
<evidence type="ECO:0000256" key="1">
    <source>
        <dbReference type="SAM" id="MobiDB-lite"/>
    </source>
</evidence>
<accession>A0A9P6T7D4</accession>
<keyword evidence="3" id="KW-1185">Reference proteome</keyword>
<gene>
    <name evidence="2" type="ORF">CROQUDRAFT_98841</name>
</gene>
<name>A0A9P6T7D4_9BASI</name>
<dbReference type="AlphaFoldDB" id="A0A9P6T7D4"/>
<feature type="compositionally biased region" description="Basic and acidic residues" evidence="1">
    <location>
        <begin position="26"/>
        <end position="35"/>
    </location>
</feature>
<evidence type="ECO:0000313" key="2">
    <source>
        <dbReference type="EMBL" id="KAG0141399.1"/>
    </source>
</evidence>
<proteinExistence type="predicted"/>
<dbReference type="Proteomes" id="UP000886653">
    <property type="component" value="Unassembled WGS sequence"/>
</dbReference>
<protein>
    <submittedName>
        <fullName evidence="2">Uncharacterized protein</fullName>
    </submittedName>
</protein>
<comment type="caution">
    <text evidence="2">The sequence shown here is derived from an EMBL/GenBank/DDBJ whole genome shotgun (WGS) entry which is preliminary data.</text>
</comment>
<evidence type="ECO:0000313" key="3">
    <source>
        <dbReference type="Proteomes" id="UP000886653"/>
    </source>
</evidence>
<sequence>MRWQRRPDQTSTNDGGNWGEASESIPHTDLRRSCEPHSQSRRSFWTPEAPKGLFLRSVGASPPLELHVTFRGALAGVTAPRNR</sequence>